<keyword evidence="2" id="KW-1185">Reference proteome</keyword>
<evidence type="ECO:0000313" key="2">
    <source>
        <dbReference type="Proteomes" id="UP000181997"/>
    </source>
</evidence>
<evidence type="ECO:0000313" key="1">
    <source>
        <dbReference type="EMBL" id="SCC22049.1"/>
    </source>
</evidence>
<dbReference type="Proteomes" id="UP000181997">
    <property type="component" value="Unassembled WGS sequence"/>
</dbReference>
<name>A0A1C4CSP8_9BACI</name>
<protein>
    <submittedName>
        <fullName evidence="1">Uncharacterized protein</fullName>
    </submittedName>
</protein>
<dbReference type="AlphaFoldDB" id="A0A1C4CSP8"/>
<gene>
    <name evidence="1" type="ORF">GA0061094_3190</name>
</gene>
<reference evidence="2" key="1">
    <citation type="submission" date="2016-08" db="EMBL/GenBank/DDBJ databases">
        <authorList>
            <person name="Varghese N."/>
            <person name="Submissions Spin"/>
        </authorList>
    </citation>
    <scope>NUCLEOTIDE SEQUENCE [LARGE SCALE GENOMIC DNA]</scope>
    <source>
        <strain evidence="2">SGD-1123</strain>
    </source>
</reference>
<accession>A0A1C4CSP8</accession>
<organism evidence="1 2">
    <name type="scientific">[Bacillus] enclensis</name>
    <dbReference type="NCBI Taxonomy" id="1402860"/>
    <lineage>
        <taxon>Bacteria</taxon>
        <taxon>Bacillati</taxon>
        <taxon>Bacillota</taxon>
        <taxon>Bacilli</taxon>
        <taxon>Bacillales</taxon>
        <taxon>Bacillaceae</taxon>
        <taxon>Rossellomorea</taxon>
    </lineage>
</organism>
<sequence>MTKDSSEVSEWFPPSCDTFFENAVAKHKHELIKSNDPGSSHHTFQW</sequence>
<dbReference type="EMBL" id="FMAU01000004">
    <property type="protein sequence ID" value="SCC22049.1"/>
    <property type="molecule type" value="Genomic_DNA"/>
</dbReference>
<proteinExistence type="predicted"/>